<sequence>MQDNNARGVADPAHVQRQQKKRDDYEKALEQTYPSEREGGLRNISCN</sequence>
<gene>
    <name evidence="2" type="primary">RvY_08851-1</name>
    <name evidence="2" type="synonym">RvY_08851.1</name>
    <name evidence="2" type="ORF">RvY_08851</name>
</gene>
<dbReference type="AlphaFoldDB" id="A0A1D1VCW1"/>
<evidence type="ECO:0000313" key="2">
    <source>
        <dbReference type="EMBL" id="GAU97577.1"/>
    </source>
</evidence>
<dbReference type="OrthoDB" id="10066206at2759"/>
<keyword evidence="3" id="KW-1185">Reference proteome</keyword>
<reference evidence="2 3" key="1">
    <citation type="journal article" date="2016" name="Nat. Commun.">
        <title>Extremotolerant tardigrade genome and improved radiotolerance of human cultured cells by tardigrade-unique protein.</title>
        <authorList>
            <person name="Hashimoto T."/>
            <person name="Horikawa D.D."/>
            <person name="Saito Y."/>
            <person name="Kuwahara H."/>
            <person name="Kozuka-Hata H."/>
            <person name="Shin-I T."/>
            <person name="Minakuchi Y."/>
            <person name="Ohishi K."/>
            <person name="Motoyama A."/>
            <person name="Aizu T."/>
            <person name="Enomoto A."/>
            <person name="Kondo K."/>
            <person name="Tanaka S."/>
            <person name="Hara Y."/>
            <person name="Koshikawa S."/>
            <person name="Sagara H."/>
            <person name="Miura T."/>
            <person name="Yokobori S."/>
            <person name="Miyagawa K."/>
            <person name="Suzuki Y."/>
            <person name="Kubo T."/>
            <person name="Oyama M."/>
            <person name="Kohara Y."/>
            <person name="Fujiyama A."/>
            <person name="Arakawa K."/>
            <person name="Katayama T."/>
            <person name="Toyoda A."/>
            <person name="Kunieda T."/>
        </authorList>
    </citation>
    <scope>NUCLEOTIDE SEQUENCE [LARGE SCALE GENOMIC DNA]</scope>
    <source>
        <strain evidence="2 3">YOKOZUNA-1</strain>
    </source>
</reference>
<name>A0A1D1VCW1_RAMVA</name>
<accession>A0A1D1VCW1</accession>
<organism evidence="2 3">
    <name type="scientific">Ramazzottius varieornatus</name>
    <name type="common">Water bear</name>
    <name type="synonym">Tardigrade</name>
    <dbReference type="NCBI Taxonomy" id="947166"/>
    <lineage>
        <taxon>Eukaryota</taxon>
        <taxon>Metazoa</taxon>
        <taxon>Ecdysozoa</taxon>
        <taxon>Tardigrada</taxon>
        <taxon>Eutardigrada</taxon>
        <taxon>Parachela</taxon>
        <taxon>Hypsibioidea</taxon>
        <taxon>Ramazzottiidae</taxon>
        <taxon>Ramazzottius</taxon>
    </lineage>
</organism>
<evidence type="ECO:0000256" key="1">
    <source>
        <dbReference type="SAM" id="MobiDB-lite"/>
    </source>
</evidence>
<dbReference type="Proteomes" id="UP000186922">
    <property type="component" value="Unassembled WGS sequence"/>
</dbReference>
<dbReference type="EMBL" id="BDGG01000004">
    <property type="protein sequence ID" value="GAU97577.1"/>
    <property type="molecule type" value="Genomic_DNA"/>
</dbReference>
<protein>
    <submittedName>
        <fullName evidence="2">Uncharacterized protein</fullName>
    </submittedName>
</protein>
<feature type="compositionally biased region" description="Basic and acidic residues" evidence="1">
    <location>
        <begin position="21"/>
        <end position="40"/>
    </location>
</feature>
<proteinExistence type="predicted"/>
<feature type="region of interest" description="Disordered" evidence="1">
    <location>
        <begin position="1"/>
        <end position="47"/>
    </location>
</feature>
<comment type="caution">
    <text evidence="2">The sequence shown here is derived from an EMBL/GenBank/DDBJ whole genome shotgun (WGS) entry which is preliminary data.</text>
</comment>
<evidence type="ECO:0000313" key="3">
    <source>
        <dbReference type="Proteomes" id="UP000186922"/>
    </source>
</evidence>